<comment type="caution">
    <text evidence="8">The sequence shown here is derived from an EMBL/GenBank/DDBJ whole genome shotgun (WGS) entry which is preliminary data.</text>
</comment>
<evidence type="ECO:0000313" key="8">
    <source>
        <dbReference type="EMBL" id="GHO54137.1"/>
    </source>
</evidence>
<dbReference type="Proteomes" id="UP000654345">
    <property type="component" value="Unassembled WGS sequence"/>
</dbReference>
<comment type="similarity">
    <text evidence="2">Belongs to the UPF0410 family.</text>
</comment>
<gene>
    <name evidence="8" type="ORF">KSB_26120</name>
</gene>
<evidence type="ECO:0000256" key="1">
    <source>
        <dbReference type="ARBA" id="ARBA00004651"/>
    </source>
</evidence>
<evidence type="ECO:0008006" key="10">
    <source>
        <dbReference type="Google" id="ProtNLM"/>
    </source>
</evidence>
<keyword evidence="9" id="KW-1185">Reference proteome</keyword>
<keyword evidence="4 7" id="KW-0812">Transmembrane</keyword>
<evidence type="ECO:0000313" key="9">
    <source>
        <dbReference type="Proteomes" id="UP000654345"/>
    </source>
</evidence>
<dbReference type="RefSeq" id="WP_201370885.1">
    <property type="nucleotide sequence ID" value="NZ_BNJG01000001.1"/>
</dbReference>
<dbReference type="PANTHER" id="PTHR33884:SF3">
    <property type="entry name" value="UPF0410 PROTEIN YMGE"/>
    <property type="match status" value="1"/>
</dbReference>
<protein>
    <recommendedName>
        <fullName evidence="10">GlsB/YeaQ/YmgE family stress response membrane protein</fullName>
    </recommendedName>
</protein>
<dbReference type="PANTHER" id="PTHR33884">
    <property type="entry name" value="UPF0410 PROTEIN YMGE"/>
    <property type="match status" value="1"/>
</dbReference>
<keyword evidence="6 7" id="KW-0472">Membrane</keyword>
<evidence type="ECO:0000256" key="6">
    <source>
        <dbReference type="ARBA" id="ARBA00023136"/>
    </source>
</evidence>
<feature type="transmembrane region" description="Helical" evidence="7">
    <location>
        <begin position="18"/>
        <end position="36"/>
    </location>
</feature>
<keyword evidence="5 7" id="KW-1133">Transmembrane helix</keyword>
<comment type="subcellular location">
    <subcellularLocation>
        <location evidence="1">Cell membrane</location>
        <topology evidence="1">Multi-pass membrane protein</topology>
    </subcellularLocation>
</comment>
<feature type="transmembrane region" description="Helical" evidence="7">
    <location>
        <begin position="71"/>
        <end position="93"/>
    </location>
</feature>
<keyword evidence="3" id="KW-1003">Cell membrane</keyword>
<evidence type="ECO:0000256" key="2">
    <source>
        <dbReference type="ARBA" id="ARBA00011006"/>
    </source>
</evidence>
<dbReference type="InterPro" id="IPR007341">
    <property type="entry name" value="Transgly_assoc"/>
</dbReference>
<dbReference type="Pfam" id="PF04226">
    <property type="entry name" value="Transgly_assoc"/>
    <property type="match status" value="1"/>
</dbReference>
<evidence type="ECO:0000256" key="5">
    <source>
        <dbReference type="ARBA" id="ARBA00022989"/>
    </source>
</evidence>
<organism evidence="8 9">
    <name type="scientific">Ktedonobacter robiniae</name>
    <dbReference type="NCBI Taxonomy" id="2778365"/>
    <lineage>
        <taxon>Bacteria</taxon>
        <taxon>Bacillati</taxon>
        <taxon>Chloroflexota</taxon>
        <taxon>Ktedonobacteria</taxon>
        <taxon>Ktedonobacterales</taxon>
        <taxon>Ktedonobacteraceae</taxon>
        <taxon>Ktedonobacter</taxon>
    </lineage>
</organism>
<proteinExistence type="inferred from homology"/>
<name>A0ABQ3UNE3_9CHLR</name>
<accession>A0ABQ3UNE3</accession>
<evidence type="ECO:0000256" key="7">
    <source>
        <dbReference type="SAM" id="Phobius"/>
    </source>
</evidence>
<reference evidence="8 9" key="1">
    <citation type="journal article" date="2021" name="Int. J. Syst. Evol. Microbiol.">
        <title>Reticulibacter mediterranei gen. nov., sp. nov., within the new family Reticulibacteraceae fam. nov., and Ktedonospora formicarum gen. nov., sp. nov., Ktedonobacter robiniae sp. nov., Dictyobacter formicarum sp. nov. and Dictyobacter arantiisoli sp. nov., belonging to the class Ktedonobacteria.</title>
        <authorList>
            <person name="Yabe S."/>
            <person name="Zheng Y."/>
            <person name="Wang C.M."/>
            <person name="Sakai Y."/>
            <person name="Abe K."/>
            <person name="Yokota A."/>
            <person name="Donadio S."/>
            <person name="Cavaletti L."/>
            <person name="Monciardini P."/>
        </authorList>
    </citation>
    <scope>NUCLEOTIDE SEQUENCE [LARGE SCALE GENOMIC DNA]</scope>
    <source>
        <strain evidence="8 9">SOSP1-30</strain>
    </source>
</reference>
<evidence type="ECO:0000256" key="3">
    <source>
        <dbReference type="ARBA" id="ARBA00022475"/>
    </source>
</evidence>
<dbReference type="EMBL" id="BNJG01000001">
    <property type="protein sequence ID" value="GHO54137.1"/>
    <property type="molecule type" value="Genomic_DNA"/>
</dbReference>
<evidence type="ECO:0000256" key="4">
    <source>
        <dbReference type="ARBA" id="ARBA00022692"/>
    </source>
</evidence>
<sequence>MLTFATFILGATLNPGGIIGWIVVGLIAGFLASLVMRGGGYGILGDLIVGLVGALIGGFIANLLIPGGNFGLIGSLIVAFIGACILIAILHAVGRGRTRSTL</sequence>
<feature type="transmembrane region" description="Helical" evidence="7">
    <location>
        <begin position="43"/>
        <end position="65"/>
    </location>
</feature>